<dbReference type="EMBL" id="CP108085">
    <property type="protein sequence ID" value="WUP72391.1"/>
    <property type="molecule type" value="Genomic_DNA"/>
</dbReference>
<keyword evidence="4" id="KW-0346">Stress response</keyword>
<evidence type="ECO:0000256" key="3">
    <source>
        <dbReference type="ARBA" id="ARBA00022840"/>
    </source>
</evidence>
<feature type="compositionally biased region" description="Pro residues" evidence="6">
    <location>
        <begin position="369"/>
        <end position="401"/>
    </location>
</feature>
<dbReference type="Proteomes" id="UP001432011">
    <property type="component" value="Chromosome"/>
</dbReference>
<evidence type="ECO:0000256" key="1">
    <source>
        <dbReference type="ARBA" id="ARBA00007381"/>
    </source>
</evidence>
<accession>A0ABZ1SHC1</accession>
<sequence length="401" mass="42233">MDGWRLSIDFGTSFTTAAMEVAGTISTLEIGNSRYLPSLVALGTSGELVTGGEAAHLAALMPDRVERLPKRALVRSDHVLLGGATVATVDLVAAVLARVYGEALPFHRGRTPEEVVLTHPAKWGREDLGKLGQAAEVAGLRGVRFMPEPVAAVLHHAAGCPVPQCATGGAGRDIPVGGCVAVYDLGGGTFDTAVLRRTERGFETVGKVGGDPFLGGEDFNERLRDLLGASARVVDPGPWDDLWESEDRASVSGRAQVIRDVVTAKEALSSLPEIAMDVPGYDVRFLIRRRQFEEAVSEDLERSVKQLLDTIGSAGLAPADLDGLVLAGGASRMPRVSDLLAERLGLLPHVTPDPKSVVAHGALLALADPPSPPPSPDPSPEPPTWHSGGPPPQHPNLPPWD</sequence>
<dbReference type="Gene3D" id="3.30.420.40">
    <property type="match status" value="2"/>
</dbReference>
<dbReference type="SUPFAM" id="SSF53067">
    <property type="entry name" value="Actin-like ATPase domain"/>
    <property type="match status" value="2"/>
</dbReference>
<keyword evidence="2" id="KW-0547">Nucleotide-binding</keyword>
<feature type="region of interest" description="Disordered" evidence="6">
    <location>
        <begin position="360"/>
        <end position="401"/>
    </location>
</feature>
<dbReference type="InterPro" id="IPR013126">
    <property type="entry name" value="Hsp_70_fam"/>
</dbReference>
<dbReference type="Gene3D" id="3.90.640.10">
    <property type="entry name" value="Actin, Chain A, domain 4"/>
    <property type="match status" value="1"/>
</dbReference>
<evidence type="ECO:0000256" key="2">
    <source>
        <dbReference type="ARBA" id="ARBA00022741"/>
    </source>
</evidence>
<evidence type="ECO:0000313" key="7">
    <source>
        <dbReference type="EMBL" id="WUP72391.1"/>
    </source>
</evidence>
<dbReference type="PANTHER" id="PTHR42749:SF1">
    <property type="entry name" value="CELL SHAPE-DETERMINING PROTEIN MREB"/>
    <property type="match status" value="1"/>
</dbReference>
<evidence type="ECO:0000256" key="4">
    <source>
        <dbReference type="ARBA" id="ARBA00023016"/>
    </source>
</evidence>
<organism evidence="7 8">
    <name type="scientific">Microbispora hainanensis</name>
    <dbReference type="NCBI Taxonomy" id="568844"/>
    <lineage>
        <taxon>Bacteria</taxon>
        <taxon>Bacillati</taxon>
        <taxon>Actinomycetota</taxon>
        <taxon>Actinomycetes</taxon>
        <taxon>Streptosporangiales</taxon>
        <taxon>Streptosporangiaceae</taxon>
        <taxon>Microbispora</taxon>
    </lineage>
</organism>
<protein>
    <submittedName>
        <fullName evidence="7">Hsp70 family protein</fullName>
    </submittedName>
</protein>
<evidence type="ECO:0000256" key="6">
    <source>
        <dbReference type="SAM" id="MobiDB-lite"/>
    </source>
</evidence>
<comment type="similarity">
    <text evidence="1">Belongs to the heat shock protein 70 family.</text>
</comment>
<keyword evidence="8" id="KW-1185">Reference proteome</keyword>
<dbReference type="PRINTS" id="PR00301">
    <property type="entry name" value="HEATSHOCK70"/>
</dbReference>
<dbReference type="InterPro" id="IPR018181">
    <property type="entry name" value="Heat_shock_70_CS"/>
</dbReference>
<evidence type="ECO:0000256" key="5">
    <source>
        <dbReference type="ARBA" id="ARBA00023186"/>
    </source>
</evidence>
<dbReference type="RefSeq" id="WP_328708428.1">
    <property type="nucleotide sequence ID" value="NZ_CP108085.1"/>
</dbReference>
<name>A0ABZ1SHC1_9ACTN</name>
<evidence type="ECO:0000313" key="8">
    <source>
        <dbReference type="Proteomes" id="UP001432011"/>
    </source>
</evidence>
<dbReference type="Pfam" id="PF00012">
    <property type="entry name" value="HSP70"/>
    <property type="match status" value="1"/>
</dbReference>
<keyword evidence="3" id="KW-0067">ATP-binding</keyword>
<reference evidence="7" key="1">
    <citation type="submission" date="2022-10" db="EMBL/GenBank/DDBJ databases">
        <title>The complete genomes of actinobacterial strains from the NBC collection.</title>
        <authorList>
            <person name="Joergensen T.S."/>
            <person name="Alvarez Arevalo M."/>
            <person name="Sterndorff E.B."/>
            <person name="Faurdal D."/>
            <person name="Vuksanovic O."/>
            <person name="Mourched A.-S."/>
            <person name="Charusanti P."/>
            <person name="Shaw S."/>
            <person name="Blin K."/>
            <person name="Weber T."/>
        </authorList>
    </citation>
    <scope>NUCLEOTIDE SEQUENCE</scope>
    <source>
        <strain evidence="7">NBC_00254</strain>
    </source>
</reference>
<dbReference type="PROSITE" id="PS01036">
    <property type="entry name" value="HSP70_3"/>
    <property type="match status" value="1"/>
</dbReference>
<dbReference type="PANTHER" id="PTHR42749">
    <property type="entry name" value="CELL SHAPE-DETERMINING PROTEIN MREB"/>
    <property type="match status" value="1"/>
</dbReference>
<keyword evidence="5" id="KW-0143">Chaperone</keyword>
<dbReference type="InterPro" id="IPR043129">
    <property type="entry name" value="ATPase_NBD"/>
</dbReference>
<gene>
    <name evidence="7" type="ORF">OG913_23495</name>
</gene>
<proteinExistence type="inferred from homology"/>